<keyword evidence="1" id="KW-0378">Hydrolase</keyword>
<keyword evidence="4" id="KW-1185">Reference proteome</keyword>
<dbReference type="GO" id="GO:0016787">
    <property type="term" value="F:hydrolase activity"/>
    <property type="evidence" value="ECO:0007669"/>
    <property type="project" value="UniProtKB-KW"/>
</dbReference>
<proteinExistence type="predicted"/>
<feature type="domain" description="Bacteriophage/plasmid primase P4 C-terminal" evidence="2">
    <location>
        <begin position="8"/>
        <end position="108"/>
    </location>
</feature>
<evidence type="ECO:0000259" key="2">
    <source>
        <dbReference type="Pfam" id="PF08706"/>
    </source>
</evidence>
<dbReference type="PANTHER" id="PTHR35372:SF2">
    <property type="entry name" value="SF3 HELICASE DOMAIN-CONTAINING PROTEIN"/>
    <property type="match status" value="1"/>
</dbReference>
<evidence type="ECO:0000256" key="1">
    <source>
        <dbReference type="ARBA" id="ARBA00022801"/>
    </source>
</evidence>
<organism evidence="3 4">
    <name type="scientific">Rhizophlyctis rosea</name>
    <dbReference type="NCBI Taxonomy" id="64517"/>
    <lineage>
        <taxon>Eukaryota</taxon>
        <taxon>Fungi</taxon>
        <taxon>Fungi incertae sedis</taxon>
        <taxon>Chytridiomycota</taxon>
        <taxon>Chytridiomycota incertae sedis</taxon>
        <taxon>Chytridiomycetes</taxon>
        <taxon>Rhizophlyctidales</taxon>
        <taxon>Rhizophlyctidaceae</taxon>
        <taxon>Rhizophlyctis</taxon>
    </lineage>
</organism>
<dbReference type="Proteomes" id="UP001212841">
    <property type="component" value="Unassembled WGS sequence"/>
</dbReference>
<dbReference type="PANTHER" id="PTHR35372">
    <property type="entry name" value="ATP BINDING PROTEIN-RELATED"/>
    <property type="match status" value="1"/>
</dbReference>
<dbReference type="InterPro" id="IPR051620">
    <property type="entry name" value="ORF904-like_C"/>
</dbReference>
<sequence>MCKLDLSEDDRKRLEDLLDKLETKPFVEHTVSMLGTLTYDDKFLKKLDSDPMLLGAANGYIDIRTGKLHPHSKDVLISRSVGYDFFDDRHPFNKEIKEQWDDAVKKFFPKKDDRRFAQTYMGYCLRGDHPEKVFAIFKDKQDGDCGKSKFLQACMGAMGTYAKKGQPNNILKSTGPRNQSGHNAHIFANEGYRCAAYEELPEEELDTKGFKDETGGNSKLTGRRVNGKFDETVACTWKSILVFNDKCQPKWDTSDRAFLERGKLVIFRSKFCKTQEDYDASEFEYKFMADKDLDEKIKMWYPYVLRWMMQGHAIYLKEGFTKIPEESKRWLEETNADVDNLQSWVEDHLEKSEDEDDYVTLKQIKDKMTTTMKNRFKNNDHFIKRLSPLLGKMIADTEIDKKRVKNVWRGWLVSHPMIPR</sequence>
<dbReference type="EMBL" id="JADGJD010002149">
    <property type="protein sequence ID" value="KAJ3034525.1"/>
    <property type="molecule type" value="Genomic_DNA"/>
</dbReference>
<dbReference type="InterPro" id="IPR014818">
    <property type="entry name" value="Phage/plasmid_primase_P4_C"/>
</dbReference>
<gene>
    <name evidence="3" type="ORF">HK097_004477</name>
</gene>
<reference evidence="3" key="1">
    <citation type="submission" date="2020-05" db="EMBL/GenBank/DDBJ databases">
        <title>Phylogenomic resolution of chytrid fungi.</title>
        <authorList>
            <person name="Stajich J.E."/>
            <person name="Amses K."/>
            <person name="Simmons R."/>
            <person name="Seto K."/>
            <person name="Myers J."/>
            <person name="Bonds A."/>
            <person name="Quandt C.A."/>
            <person name="Barry K."/>
            <person name="Liu P."/>
            <person name="Grigoriev I."/>
            <person name="Longcore J.E."/>
            <person name="James T.Y."/>
        </authorList>
    </citation>
    <scope>NUCLEOTIDE SEQUENCE</scope>
    <source>
        <strain evidence="3">JEL0318</strain>
    </source>
</reference>
<dbReference type="Pfam" id="PF08706">
    <property type="entry name" value="D5_N"/>
    <property type="match status" value="1"/>
</dbReference>
<evidence type="ECO:0000313" key="3">
    <source>
        <dbReference type="EMBL" id="KAJ3034525.1"/>
    </source>
</evidence>
<protein>
    <recommendedName>
        <fullName evidence="2">Bacteriophage/plasmid primase P4 C-terminal domain-containing protein</fullName>
    </recommendedName>
</protein>
<name>A0AAD5S8S8_9FUNG</name>
<comment type="caution">
    <text evidence="3">The sequence shown here is derived from an EMBL/GenBank/DDBJ whole genome shotgun (WGS) entry which is preliminary data.</text>
</comment>
<accession>A0AAD5S8S8</accession>
<dbReference type="AlphaFoldDB" id="A0AAD5S8S8"/>
<evidence type="ECO:0000313" key="4">
    <source>
        <dbReference type="Proteomes" id="UP001212841"/>
    </source>
</evidence>